<evidence type="ECO:0000256" key="7">
    <source>
        <dbReference type="ARBA" id="ARBA00023242"/>
    </source>
</evidence>
<dbReference type="GO" id="GO:0005525">
    <property type="term" value="F:GTP binding"/>
    <property type="evidence" value="ECO:0007669"/>
    <property type="project" value="UniProtKB-KW"/>
</dbReference>
<dbReference type="GO" id="GO:0005634">
    <property type="term" value="C:nucleus"/>
    <property type="evidence" value="ECO:0007669"/>
    <property type="project" value="UniProtKB-SubCell"/>
</dbReference>
<dbReference type="Gene3D" id="3.40.50.300">
    <property type="entry name" value="P-loop containing nucleotide triphosphate hydrolases"/>
    <property type="match status" value="1"/>
</dbReference>
<dbReference type="SUPFAM" id="SSF52540">
    <property type="entry name" value="P-loop containing nucleoside triphosphate hydrolases"/>
    <property type="match status" value="1"/>
</dbReference>
<accession>A0ABD0MGD9</accession>
<keyword evidence="11" id="KW-1185">Reference proteome</keyword>
<evidence type="ECO:0000256" key="1">
    <source>
        <dbReference type="ARBA" id="ARBA00004123"/>
    </source>
</evidence>
<gene>
    <name evidence="10" type="ORF">M9458_057358</name>
</gene>
<dbReference type="GO" id="GO:0005737">
    <property type="term" value="C:cytoplasm"/>
    <property type="evidence" value="ECO:0007669"/>
    <property type="project" value="UniProtKB-SubCell"/>
</dbReference>
<evidence type="ECO:0000256" key="3">
    <source>
        <dbReference type="ARBA" id="ARBA00006828"/>
    </source>
</evidence>
<name>A0ABD0MGD9_CIRMR</name>
<organism evidence="10 11">
    <name type="scientific">Cirrhinus mrigala</name>
    <name type="common">Mrigala</name>
    <dbReference type="NCBI Taxonomy" id="683832"/>
    <lineage>
        <taxon>Eukaryota</taxon>
        <taxon>Metazoa</taxon>
        <taxon>Chordata</taxon>
        <taxon>Craniata</taxon>
        <taxon>Vertebrata</taxon>
        <taxon>Euteleostomi</taxon>
        <taxon>Actinopterygii</taxon>
        <taxon>Neopterygii</taxon>
        <taxon>Teleostei</taxon>
        <taxon>Ostariophysi</taxon>
        <taxon>Cypriniformes</taxon>
        <taxon>Cyprinidae</taxon>
        <taxon>Labeoninae</taxon>
        <taxon>Labeonini</taxon>
        <taxon>Cirrhinus</taxon>
    </lineage>
</organism>
<evidence type="ECO:0000259" key="9">
    <source>
        <dbReference type="PROSITE" id="PS51717"/>
    </source>
</evidence>
<dbReference type="EMBL" id="JAMKFB020000764">
    <property type="protein sequence ID" value="KAL0147333.1"/>
    <property type="molecule type" value="Genomic_DNA"/>
</dbReference>
<dbReference type="PROSITE" id="PS51717">
    <property type="entry name" value="G_VLIG"/>
    <property type="match status" value="1"/>
</dbReference>
<comment type="subcellular location">
    <subcellularLocation>
        <location evidence="2">Cytoplasm</location>
    </subcellularLocation>
    <subcellularLocation>
        <location evidence="1">Nucleus</location>
    </subcellularLocation>
</comment>
<keyword evidence="7" id="KW-0539">Nucleus</keyword>
<feature type="coiled-coil region" evidence="8">
    <location>
        <begin position="1092"/>
        <end position="1119"/>
    </location>
</feature>
<evidence type="ECO:0000256" key="4">
    <source>
        <dbReference type="ARBA" id="ARBA00022490"/>
    </source>
</evidence>
<keyword evidence="6" id="KW-0342">GTP-binding</keyword>
<keyword evidence="8" id="KW-0175">Coiled coil</keyword>
<comment type="similarity">
    <text evidence="3">Belongs to the TRAFAC class dynamin-like GTPase superfamily. Very large inducible GTPase (VLIG) family.</text>
</comment>
<keyword evidence="5" id="KW-0547">Nucleotide-binding</keyword>
<feature type="domain" description="VLIG-type G" evidence="9">
    <location>
        <begin position="461"/>
        <end position="702"/>
    </location>
</feature>
<evidence type="ECO:0000256" key="8">
    <source>
        <dbReference type="SAM" id="Coils"/>
    </source>
</evidence>
<dbReference type="Pfam" id="PF25683">
    <property type="entry name" value="URGCP_GTPase"/>
    <property type="match status" value="1"/>
</dbReference>
<protein>
    <recommendedName>
        <fullName evidence="9">VLIG-type G domain-containing protein</fullName>
    </recommendedName>
</protein>
<sequence length="1419" mass="163965">MDVQMAVFHCADGFLKQLMVTKLSQCQYALPLLVPDPFTQQIEFGSVSSSKSQLINSLINDKHNTFFHRHCPGSSRTRVLMDGVVEIAWFCPSGTDDDNFNYRVAFCNLHGDAGEHEKQLDIMTKMASINVVVLPQLSRHDKRMTKIQNFFKDPKPLICLLPDDGLALTEMGNRKYKIGLKGRGDADVSEDLRQAITDCLPSASTFRLEDVSKHFDISVDEEDDDDCKKGKEAAQQMMRLLEGNDLTKIKESFLPHQGKLWHQWCEKNKELNRPQGDNPEIEISKKKVEMMKIREQQHKAPIREFINLFIKQMNMHVKNKSMFFLKWLRILLDEHTSADLSKLYHKYDKTWSEISKLSKSSDNSPELLPKQTELMELSKKLQDATLGLEHIMREIGQIYESCSSVKKNKKDLQIPFSSLPSLAAEMMISGFPLELMDGDAAHVPVIWISAVLDQLIKKLGDQRVFVLSVLGIQSSGKSTMLNAMFGLQFAVSAGRCTRGAFMQLVRVSDEMKTQINTDYILVVDTEGLRAPELAGSSTRHHDNELATFVIGLGNMTLINICGENPSEMQDILQIVVQAFMRMKEVRLTPSCVFVHQNVSDVTAREKKMEGRRRLQETLDKMTKLAAEGEVCEAEHFTDVIAFDVQKDVVYFAQFWEGTPPMAPPNPSYCDNIQDLKKTILSHVSTSNGMMLTDIKSHITNLWEALLTERFVFSFKNALEIAAYRKLEIEYVKWTWSLRKAMLEIENKLQNQIENGAINVVEETYLHRVLNVKYTEVKKSMSEFFEKDTNASILIQWKTSFELKVSHIKENIIRETQRKLNVVLQQRDLKKKIDAQKTENENALLEKAKTLALTLRDKAKDDKILHDEFNSFWETWLNEIMKKTPQVNDIDIVSDLKDLLRDINESSPVLDQWTESTQCNVFELSSYSDYVQVKKNKITQQITNIFKGSKTVYSKEDDNHIRNLLADVAYGGYKIILSHNIAKLGYNKSYIQQLIEFIKAKLIEHEQRQQKYVFKKHFFSDLGLSICKRVQNTFTEHHKIFKEANDPVCYFTRKREEYYGIFQKYCQGATSATIIGQIICNKLKEPIQQSVYKKTAQDLADEMKTNCESLNGNRSNLEKHILKRLAEKEDFEAYITYIHNPKEHFKSFIKDEVYQYINTKFNISVLPKMKDDLRQKEKRIIEAVQRASEEVDENSGDADLWLEIFIQNLSDVLIFSEKDLSGVSRDDVDVKLLEEIIINDLPTIISNMISEFSTESFLQKLEYKDRPDEILNEHFCTCCWVQCPFCKAICTNTADDHDPQPHSVPFHRPEGLNGWHYKGTQYLCADFCTTLVASTKRFYPTPESEETIPYNDYKTAGGVYAEWSITPDLTELSYWKWFVCRFQKELENHHNKTFQDQGEIPDEWRNHSKQDAIESLDKYY</sequence>
<evidence type="ECO:0000313" key="10">
    <source>
        <dbReference type="EMBL" id="KAL0147333.1"/>
    </source>
</evidence>
<evidence type="ECO:0000256" key="5">
    <source>
        <dbReference type="ARBA" id="ARBA00022741"/>
    </source>
</evidence>
<evidence type="ECO:0000256" key="2">
    <source>
        <dbReference type="ARBA" id="ARBA00004496"/>
    </source>
</evidence>
<evidence type="ECO:0000313" key="11">
    <source>
        <dbReference type="Proteomes" id="UP001529510"/>
    </source>
</evidence>
<reference evidence="10 11" key="1">
    <citation type="submission" date="2024-05" db="EMBL/GenBank/DDBJ databases">
        <title>Genome sequencing and assembly of Indian major carp, Cirrhinus mrigala (Hamilton, 1822).</title>
        <authorList>
            <person name="Mohindra V."/>
            <person name="Chowdhury L.M."/>
            <person name="Lal K."/>
            <person name="Jena J.K."/>
        </authorList>
    </citation>
    <scope>NUCLEOTIDE SEQUENCE [LARGE SCALE GENOMIC DNA]</scope>
    <source>
        <strain evidence="10">CM1030</strain>
        <tissue evidence="10">Blood</tissue>
    </source>
</reference>
<dbReference type="InterPro" id="IPR057365">
    <property type="entry name" value="URGCP"/>
</dbReference>
<dbReference type="InterPro" id="IPR058641">
    <property type="entry name" value="GVIN1_dom"/>
</dbReference>
<dbReference type="PANTHER" id="PTHR22796:SF6">
    <property type="entry name" value="INTERFERON-INDUCED VERY LARGE GTPASE 1-RELATED"/>
    <property type="match status" value="1"/>
</dbReference>
<dbReference type="InterPro" id="IPR030383">
    <property type="entry name" value="G_VLIG_dom"/>
</dbReference>
<dbReference type="Pfam" id="PF25974">
    <property type="entry name" value="URGCP_9th"/>
    <property type="match status" value="1"/>
</dbReference>
<dbReference type="PANTHER" id="PTHR22796">
    <property type="entry name" value="URG4-RELATED"/>
    <property type="match status" value="1"/>
</dbReference>
<proteinExistence type="inferred from homology"/>
<keyword evidence="4" id="KW-0963">Cytoplasm</keyword>
<dbReference type="InterPro" id="IPR027417">
    <property type="entry name" value="P-loop_NTPase"/>
</dbReference>
<dbReference type="Proteomes" id="UP001529510">
    <property type="component" value="Unassembled WGS sequence"/>
</dbReference>
<dbReference type="Pfam" id="PF25496">
    <property type="entry name" value="URGCP"/>
    <property type="match status" value="1"/>
</dbReference>
<evidence type="ECO:0000256" key="6">
    <source>
        <dbReference type="ARBA" id="ARBA00023134"/>
    </source>
</evidence>
<comment type="caution">
    <text evidence="10">The sequence shown here is derived from an EMBL/GenBank/DDBJ whole genome shotgun (WGS) entry which is preliminary data.</text>
</comment>